<dbReference type="Pfam" id="PF17777">
    <property type="entry name" value="RL10P_insert"/>
    <property type="match status" value="1"/>
</dbReference>
<proteinExistence type="inferred from homology"/>
<dbReference type="GO" id="GO:0022625">
    <property type="term" value="C:cytosolic large ribosomal subunit"/>
    <property type="evidence" value="ECO:0007669"/>
    <property type="project" value="TreeGrafter"/>
</dbReference>
<dbReference type="InterPro" id="IPR050323">
    <property type="entry name" value="Ribosomal_protein_uL10"/>
</dbReference>
<accession>A0A1X0QL76</accession>
<keyword evidence="3" id="KW-0687">Ribonucleoprotein</keyword>
<organism evidence="5 6">
    <name type="scientific">Hepatospora eriocheir</name>
    <dbReference type="NCBI Taxonomy" id="1081669"/>
    <lineage>
        <taxon>Eukaryota</taxon>
        <taxon>Fungi</taxon>
        <taxon>Fungi incertae sedis</taxon>
        <taxon>Microsporidia</taxon>
        <taxon>Hepatosporidae</taxon>
        <taxon>Hepatospora</taxon>
    </lineage>
</organism>
<name>A0A1X0QL76_9MICR</name>
<sequence length="260" mass="29002">MSKEISETKLNSFNRAKELFSSYDKYIIMNIDKVTCNQFMNVKTSLPNDTKFYFGKNKIVKKALNEINDDGKFDETISYIKNNVIICFYEFVNSANIIYDICKKYARDSFAKSSDIANNDIVIPAGITDINAANINVFVSNRINTTVVKGKINIAIDHVLVKEGALVGIAKSKLLSLLNILPFKYGYNILRVFEDRQSFDKSLLVFTKEDGIEAIKEVVSEVAFASIGAKVSNKATVPYEIASVFNEVNALALAVGLNIK</sequence>
<comment type="similarity">
    <text evidence="1">Belongs to the universal ribosomal protein uL10 family.</text>
</comment>
<evidence type="ECO:0000313" key="5">
    <source>
        <dbReference type="EMBL" id="ORE00517.1"/>
    </source>
</evidence>
<reference evidence="5 6" key="1">
    <citation type="journal article" date="2017" name="Environ. Microbiol.">
        <title>Decay of the glycolytic pathway and adaptation to intranuclear parasitism within Enterocytozoonidae microsporidia.</title>
        <authorList>
            <person name="Wiredu Boakye D."/>
            <person name="Jaroenlak P."/>
            <person name="Prachumwat A."/>
            <person name="Williams T.A."/>
            <person name="Bateman K.S."/>
            <person name="Itsathitphaisarn O."/>
            <person name="Sritunyalucksana K."/>
            <person name="Paszkiewicz K.H."/>
            <person name="Moore K.A."/>
            <person name="Stentiford G.D."/>
            <person name="Williams B.A."/>
        </authorList>
    </citation>
    <scope>NUCLEOTIDE SEQUENCE [LARGE SCALE GENOMIC DNA]</scope>
    <source>
        <strain evidence="6">canceri</strain>
    </source>
</reference>
<protein>
    <submittedName>
        <fullName evidence="5">RLA0</fullName>
    </submittedName>
</protein>
<dbReference type="GO" id="GO:0002181">
    <property type="term" value="P:cytoplasmic translation"/>
    <property type="evidence" value="ECO:0007669"/>
    <property type="project" value="TreeGrafter"/>
</dbReference>
<dbReference type="SUPFAM" id="SSF160369">
    <property type="entry name" value="Ribosomal protein L10-like"/>
    <property type="match status" value="1"/>
</dbReference>
<dbReference type="Proteomes" id="UP000192501">
    <property type="component" value="Unassembled WGS sequence"/>
</dbReference>
<dbReference type="GO" id="GO:0070180">
    <property type="term" value="F:large ribosomal subunit rRNA binding"/>
    <property type="evidence" value="ECO:0007669"/>
    <property type="project" value="TreeGrafter"/>
</dbReference>
<dbReference type="GO" id="GO:0000027">
    <property type="term" value="P:ribosomal large subunit assembly"/>
    <property type="evidence" value="ECO:0007669"/>
    <property type="project" value="TreeGrafter"/>
</dbReference>
<evidence type="ECO:0000256" key="1">
    <source>
        <dbReference type="ARBA" id="ARBA00008889"/>
    </source>
</evidence>
<dbReference type="EMBL" id="LTAI01000013">
    <property type="protein sequence ID" value="ORE00517.1"/>
    <property type="molecule type" value="Genomic_DNA"/>
</dbReference>
<evidence type="ECO:0000256" key="3">
    <source>
        <dbReference type="ARBA" id="ARBA00023274"/>
    </source>
</evidence>
<dbReference type="VEuPathDB" id="MicrosporidiaDB:HERIO_1469"/>
<dbReference type="PANTHER" id="PTHR45699:SF3">
    <property type="entry name" value="LARGE RIBOSOMAL SUBUNIT PROTEIN UL10"/>
    <property type="match status" value="1"/>
</dbReference>
<dbReference type="InterPro" id="IPR040637">
    <property type="entry name" value="Ribosomal_uL10-like_insert"/>
</dbReference>
<evidence type="ECO:0000259" key="4">
    <source>
        <dbReference type="Pfam" id="PF17777"/>
    </source>
</evidence>
<dbReference type="VEuPathDB" id="MicrosporidiaDB:A0H76_349"/>
<dbReference type="Pfam" id="PF00466">
    <property type="entry name" value="Ribosomal_L10"/>
    <property type="match status" value="1"/>
</dbReference>
<comment type="caution">
    <text evidence="5">The sequence shown here is derived from an EMBL/GenBank/DDBJ whole genome shotgun (WGS) entry which is preliminary data.</text>
</comment>
<dbReference type="InterPro" id="IPR043141">
    <property type="entry name" value="Ribosomal_uL10-like_sf"/>
</dbReference>
<dbReference type="AlphaFoldDB" id="A0A1X0QL76"/>
<dbReference type="Gene3D" id="3.90.105.20">
    <property type="match status" value="1"/>
</dbReference>
<dbReference type="InterPro" id="IPR043164">
    <property type="entry name" value="Ribosomal_uL10-like_insert_sf"/>
</dbReference>
<gene>
    <name evidence="5" type="primary">RLA0</name>
    <name evidence="5" type="ORF">A0H76_349</name>
</gene>
<dbReference type="PANTHER" id="PTHR45699">
    <property type="entry name" value="60S ACIDIC RIBOSOMAL PROTEIN P0"/>
    <property type="match status" value="1"/>
</dbReference>
<feature type="domain" description="Large ribosomal subunit protein uL10-like insertion" evidence="4">
    <location>
        <begin position="111"/>
        <end position="180"/>
    </location>
</feature>
<dbReference type="InterPro" id="IPR001790">
    <property type="entry name" value="Ribosomal_uL10"/>
</dbReference>
<keyword evidence="2" id="KW-0689">Ribosomal protein</keyword>
<dbReference type="Gene3D" id="3.30.70.1730">
    <property type="match status" value="1"/>
</dbReference>
<evidence type="ECO:0000313" key="6">
    <source>
        <dbReference type="Proteomes" id="UP000192501"/>
    </source>
</evidence>
<dbReference type="GO" id="GO:0003735">
    <property type="term" value="F:structural constituent of ribosome"/>
    <property type="evidence" value="ECO:0007669"/>
    <property type="project" value="TreeGrafter"/>
</dbReference>
<evidence type="ECO:0000256" key="2">
    <source>
        <dbReference type="ARBA" id="ARBA00022980"/>
    </source>
</evidence>